<name>A0A8J3TWY6_9ACTN</name>
<accession>A0A8J3TWY6</accession>
<organism evidence="1 2">
    <name type="scientific">Planotetraspora mira</name>
    <dbReference type="NCBI Taxonomy" id="58121"/>
    <lineage>
        <taxon>Bacteria</taxon>
        <taxon>Bacillati</taxon>
        <taxon>Actinomycetota</taxon>
        <taxon>Actinomycetes</taxon>
        <taxon>Streptosporangiales</taxon>
        <taxon>Streptosporangiaceae</taxon>
        <taxon>Planotetraspora</taxon>
    </lineage>
</organism>
<comment type="caution">
    <text evidence="1">The sequence shown here is derived from an EMBL/GenBank/DDBJ whole genome shotgun (WGS) entry which is preliminary data.</text>
</comment>
<sequence length="202" mass="22516">MDLSQLEPGTVFRFPHDERPLRVLVHDSNIVMYDCWWPHLDGWGLADLEQIKRKRITYYVTAASTVADQAALVRSDPLSDDERTVHRPDLPFVAVQATDLTWSSGDPARLVAADSRLQVPQLYLLPFGPGGGTKPGIRVSADNGSFFTTDELLRKARAVQAEHLNKATAVDGIGIYRSGLQRGLPAFYLWGAESRLHRGTRH</sequence>
<gene>
    <name evidence="1" type="ORF">Pmi06nite_77870</name>
</gene>
<keyword evidence="2" id="KW-1185">Reference proteome</keyword>
<dbReference type="AlphaFoldDB" id="A0A8J3TWY6"/>
<protein>
    <submittedName>
        <fullName evidence="1">Uncharacterized protein</fullName>
    </submittedName>
</protein>
<evidence type="ECO:0000313" key="1">
    <source>
        <dbReference type="EMBL" id="GII34345.1"/>
    </source>
</evidence>
<evidence type="ECO:0000313" key="2">
    <source>
        <dbReference type="Proteomes" id="UP000650628"/>
    </source>
</evidence>
<dbReference type="Proteomes" id="UP000650628">
    <property type="component" value="Unassembled WGS sequence"/>
</dbReference>
<dbReference type="EMBL" id="BOOO01000049">
    <property type="protein sequence ID" value="GII34345.1"/>
    <property type="molecule type" value="Genomic_DNA"/>
</dbReference>
<dbReference type="RefSeq" id="WP_203958147.1">
    <property type="nucleotide sequence ID" value="NZ_BOOO01000049.1"/>
</dbReference>
<reference evidence="1 2" key="1">
    <citation type="submission" date="2021-01" db="EMBL/GenBank/DDBJ databases">
        <title>Whole genome shotgun sequence of Planotetraspora mira NBRC 15435.</title>
        <authorList>
            <person name="Komaki H."/>
            <person name="Tamura T."/>
        </authorList>
    </citation>
    <scope>NUCLEOTIDE SEQUENCE [LARGE SCALE GENOMIC DNA]</scope>
    <source>
        <strain evidence="1 2">NBRC 15435</strain>
    </source>
</reference>
<proteinExistence type="predicted"/>